<protein>
    <submittedName>
        <fullName evidence="1">Uncharacterized protein</fullName>
    </submittedName>
</protein>
<evidence type="ECO:0000313" key="2">
    <source>
        <dbReference type="Proteomes" id="UP000622890"/>
    </source>
</evidence>
<organism evidence="1 2">
    <name type="scientific">Noviherbaspirillum pedocola</name>
    <dbReference type="NCBI Taxonomy" id="2801341"/>
    <lineage>
        <taxon>Bacteria</taxon>
        <taxon>Pseudomonadati</taxon>
        <taxon>Pseudomonadota</taxon>
        <taxon>Betaproteobacteria</taxon>
        <taxon>Burkholderiales</taxon>
        <taxon>Oxalobacteraceae</taxon>
        <taxon>Noviherbaspirillum</taxon>
    </lineage>
</organism>
<keyword evidence="2" id="KW-1185">Reference proteome</keyword>
<evidence type="ECO:0000313" key="1">
    <source>
        <dbReference type="EMBL" id="MBK4736044.1"/>
    </source>
</evidence>
<proteinExistence type="predicted"/>
<dbReference type="Proteomes" id="UP000622890">
    <property type="component" value="Unassembled WGS sequence"/>
</dbReference>
<dbReference type="EMBL" id="JAEPBG010000006">
    <property type="protein sequence ID" value="MBK4736044.1"/>
    <property type="molecule type" value="Genomic_DNA"/>
</dbReference>
<name>A0A934W8N9_9BURK</name>
<gene>
    <name evidence="1" type="ORF">JJB74_15590</name>
</gene>
<reference evidence="1" key="1">
    <citation type="submission" date="2021-01" db="EMBL/GenBank/DDBJ databases">
        <title>Genome sequence of strain Noviherbaspirillum sp. DKR-6.</title>
        <authorList>
            <person name="Chaudhary D.K."/>
        </authorList>
    </citation>
    <scope>NUCLEOTIDE SEQUENCE</scope>
    <source>
        <strain evidence="1">DKR-6</strain>
    </source>
</reference>
<comment type="caution">
    <text evidence="1">The sequence shown here is derived from an EMBL/GenBank/DDBJ whole genome shotgun (WGS) entry which is preliminary data.</text>
</comment>
<dbReference type="AlphaFoldDB" id="A0A934W8N9"/>
<sequence length="60" mass="6686">MAVLDGKLPAKTFAGRNVTMVVYDNGEMKQIASVIQRLAAKPIKRQRPLQIRSSMLPPCF</sequence>
<dbReference type="RefSeq" id="WP_200593065.1">
    <property type="nucleotide sequence ID" value="NZ_JAEPBG010000006.1"/>
</dbReference>
<accession>A0A934W8N9</accession>